<protein>
    <recommendedName>
        <fullName evidence="4">Glycosyltransferase RgtA/B/C/D-like domain-containing protein</fullName>
    </recommendedName>
</protein>
<feature type="transmembrane region" description="Helical" evidence="1">
    <location>
        <begin position="316"/>
        <end position="336"/>
    </location>
</feature>
<evidence type="ECO:0008006" key="4">
    <source>
        <dbReference type="Google" id="ProtNLM"/>
    </source>
</evidence>
<keyword evidence="1" id="KW-0812">Transmembrane</keyword>
<evidence type="ECO:0000313" key="3">
    <source>
        <dbReference type="Proteomes" id="UP000280296"/>
    </source>
</evidence>
<accession>A0A432MGP0</accession>
<organism evidence="2 3">
    <name type="scientific">Tautonia sociabilis</name>
    <dbReference type="NCBI Taxonomy" id="2080755"/>
    <lineage>
        <taxon>Bacteria</taxon>
        <taxon>Pseudomonadati</taxon>
        <taxon>Planctomycetota</taxon>
        <taxon>Planctomycetia</taxon>
        <taxon>Isosphaerales</taxon>
        <taxon>Isosphaeraceae</taxon>
        <taxon>Tautonia</taxon>
    </lineage>
</organism>
<reference evidence="2 3" key="2">
    <citation type="submission" date="2019-01" db="EMBL/GenBank/DDBJ databases">
        <title>Tautonia sociabilis, a novel thermotolerant planctomycete of Isosphaeraceae family, isolated from a 4000 m deep subterranean habitat.</title>
        <authorList>
            <person name="Kovaleva O.L."/>
            <person name="Elcheninov A.G."/>
            <person name="Van Heerden E."/>
            <person name="Toshchakov S.V."/>
            <person name="Novikov A."/>
            <person name="Bonch-Osmolovskaya E.A."/>
            <person name="Kublanov I.V."/>
        </authorList>
    </citation>
    <scope>NUCLEOTIDE SEQUENCE [LARGE SCALE GENOMIC DNA]</scope>
    <source>
        <strain evidence="2 3">GM2012</strain>
    </source>
</reference>
<feature type="transmembrane region" description="Helical" evidence="1">
    <location>
        <begin position="241"/>
        <end position="264"/>
    </location>
</feature>
<keyword evidence="1" id="KW-1133">Transmembrane helix</keyword>
<feature type="transmembrane region" description="Helical" evidence="1">
    <location>
        <begin position="142"/>
        <end position="160"/>
    </location>
</feature>
<gene>
    <name evidence="2" type="ORF">TsocGM_17855</name>
</gene>
<dbReference type="EMBL" id="RYZH01000037">
    <property type="protein sequence ID" value="RUL85737.1"/>
    <property type="molecule type" value="Genomic_DNA"/>
</dbReference>
<reference evidence="2 3" key="1">
    <citation type="submission" date="2018-12" db="EMBL/GenBank/DDBJ databases">
        <authorList>
            <person name="Toschakov S.V."/>
        </authorList>
    </citation>
    <scope>NUCLEOTIDE SEQUENCE [LARGE SCALE GENOMIC DNA]</scope>
    <source>
        <strain evidence="2 3">GM2012</strain>
    </source>
</reference>
<comment type="caution">
    <text evidence="2">The sequence shown here is derived from an EMBL/GenBank/DDBJ whole genome shotgun (WGS) entry which is preliminary data.</text>
</comment>
<dbReference type="RefSeq" id="WP_126726824.1">
    <property type="nucleotide sequence ID" value="NZ_RYZH01000037.1"/>
</dbReference>
<dbReference type="AlphaFoldDB" id="A0A432MGP0"/>
<feature type="transmembrane region" description="Helical" evidence="1">
    <location>
        <begin position="196"/>
        <end position="221"/>
    </location>
</feature>
<proteinExistence type="predicted"/>
<keyword evidence="1" id="KW-0472">Membrane</keyword>
<feature type="transmembrane region" description="Helical" evidence="1">
    <location>
        <begin position="20"/>
        <end position="41"/>
    </location>
</feature>
<sequence length="759" mass="83627">MSDEESSDRIEPAAGEDRRWHPLAVLGLYTLAIVAATWPFATTFASRLPSLGDPLQHLWVMRWYRSCLLEGRSPLVCPDLQYPVGAPIGNFSPLHLQSLVYLVASAFSSNDVLCFNVVWLVGLLLTGMGTFALARHVLRHDAGAALAGLLAMLSGPVLVHSHAHVELIYVGGFPLFLLAWMRFLDRPGFGRMLAAAAGFVLVASCAAYFMVFAIFPAALYLPWKAIRQPRGERRRWFRGRLAWSLGFAAATLPAILLLFAGQVWNVLHGQAGLRPKAEFDQFGAPWWAYLVPVPGQALQGFLPLDPYGAAGVSGEGMAYLGVVTLVLVARAGLGGVRFRESGYWWATAAMLVVLSLGSTLRYGSHRVELPAGWLRDLDWFVPFRLIRAPGRFKLFVAVCTAILAGASWADLSRRWPRPATRRLAFALVAALAVADLAHVPYSSEPIPPMPAAYSWIRSHAPDAAWVDVPQMNSGNALAINSMYTYWQALHRGRTTAGYSGHQNRPQDDLLSWNSPFIDTRMAEPSFPATGEESFDLVRLAGFRDYAWLYLTTHNLRFAVLHRWVGQEGAGSWPRYGVDRMAERLSDAICFDDGKVAVVDRDRLDPPRSPVVLGSEGWGGYHLLPRDGFVRLATRSSWLETYNPDPDRPLVFAIEARALGKARRVALLDGQTELASWAVAPGSYEIYQTPPFRLPRGRGRLRIEVDGAVDLDRLRKRFEGELHPASLIVKALCLRPAGAEDPGHVRAIAAATAAEPAESR</sequence>
<dbReference type="Proteomes" id="UP000280296">
    <property type="component" value="Unassembled WGS sequence"/>
</dbReference>
<name>A0A432MGP0_9BACT</name>
<evidence type="ECO:0000256" key="1">
    <source>
        <dbReference type="SAM" id="Phobius"/>
    </source>
</evidence>
<feature type="transmembrane region" description="Helical" evidence="1">
    <location>
        <begin position="167"/>
        <end position="184"/>
    </location>
</feature>
<feature type="transmembrane region" description="Helical" evidence="1">
    <location>
        <begin position="343"/>
        <end position="363"/>
    </location>
</feature>
<dbReference type="OrthoDB" id="859744at2"/>
<evidence type="ECO:0000313" key="2">
    <source>
        <dbReference type="EMBL" id="RUL85737.1"/>
    </source>
</evidence>
<keyword evidence="3" id="KW-1185">Reference proteome</keyword>